<feature type="domain" description="Large ribosomal subunit protein uL5 C-terminal" evidence="21">
    <location>
        <begin position="96"/>
        <end position="171"/>
    </location>
</feature>
<dbReference type="SUPFAM" id="SSF102405">
    <property type="entry name" value="MCP/YpsA-like"/>
    <property type="match status" value="1"/>
</dbReference>
<feature type="transmembrane region" description="Helical" evidence="19">
    <location>
        <begin position="251"/>
        <end position="268"/>
    </location>
</feature>
<feature type="binding site" evidence="17">
    <location>
        <position position="656"/>
    </location>
    <ligand>
        <name>Mg(2+)</name>
        <dbReference type="ChEBI" id="CHEBI:18420"/>
        <label>1</label>
        <note>catalytic</note>
    </ligand>
</feature>
<feature type="domain" description="Large ribosomal subunit protein uL5 N-terminal" evidence="20">
    <location>
        <begin position="39"/>
        <end position="92"/>
    </location>
</feature>
<keyword evidence="24" id="KW-1185">Reference proteome</keyword>
<keyword evidence="8 17" id="KW-0479">Metal-binding</keyword>
<dbReference type="InterPro" id="IPR020583">
    <property type="entry name" value="Inositol_monoP_metal-BS"/>
</dbReference>
<dbReference type="GO" id="GO:0009691">
    <property type="term" value="P:cytokinin biosynthetic process"/>
    <property type="evidence" value="ECO:0007669"/>
    <property type="project" value="InterPro"/>
</dbReference>
<keyword evidence="6" id="KW-0963">Cytoplasm</keyword>
<dbReference type="PROSITE" id="PS00629">
    <property type="entry name" value="IMP_1"/>
    <property type="match status" value="1"/>
</dbReference>
<dbReference type="Proteomes" id="UP000663829">
    <property type="component" value="Unassembled WGS sequence"/>
</dbReference>
<dbReference type="Pfam" id="PF03641">
    <property type="entry name" value="Lysine_decarbox"/>
    <property type="match status" value="1"/>
</dbReference>
<gene>
    <name evidence="22" type="ORF">GPM918_LOCUS6532</name>
    <name evidence="23" type="ORF">SRO942_LOCUS6532</name>
</gene>
<evidence type="ECO:0000256" key="13">
    <source>
        <dbReference type="ARBA" id="ARBA00022989"/>
    </source>
</evidence>
<evidence type="ECO:0000313" key="23">
    <source>
        <dbReference type="EMBL" id="CAF3647618.1"/>
    </source>
</evidence>
<dbReference type="GO" id="GO:1990904">
    <property type="term" value="C:ribonucleoprotein complex"/>
    <property type="evidence" value="ECO:0007669"/>
    <property type="project" value="UniProtKB-KW"/>
</dbReference>
<dbReference type="Proteomes" id="UP000681722">
    <property type="component" value="Unassembled WGS sequence"/>
</dbReference>
<dbReference type="GO" id="GO:0006412">
    <property type="term" value="P:translation"/>
    <property type="evidence" value="ECO:0007669"/>
    <property type="project" value="InterPro"/>
</dbReference>
<dbReference type="InterPro" id="IPR031100">
    <property type="entry name" value="LOG_fam"/>
</dbReference>
<evidence type="ECO:0000256" key="8">
    <source>
        <dbReference type="ARBA" id="ARBA00022723"/>
    </source>
</evidence>
<dbReference type="GO" id="GO:0019843">
    <property type="term" value="F:rRNA binding"/>
    <property type="evidence" value="ECO:0007669"/>
    <property type="project" value="UniProtKB-KW"/>
</dbReference>
<evidence type="ECO:0000256" key="2">
    <source>
        <dbReference type="ARBA" id="ARBA00004141"/>
    </source>
</evidence>
<feature type="binding site" evidence="17">
    <location>
        <position position="653"/>
    </location>
    <ligand>
        <name>Mg(2+)</name>
        <dbReference type="ChEBI" id="CHEBI:18420"/>
        <label>1</label>
        <note>catalytic</note>
    </ligand>
</feature>
<dbReference type="InterPro" id="IPR022803">
    <property type="entry name" value="Ribosomal_uL5_dom_sf"/>
</dbReference>
<dbReference type="Pfam" id="PF09801">
    <property type="entry name" value="SYS1"/>
    <property type="match status" value="1"/>
</dbReference>
<dbReference type="PROSITE" id="PS00358">
    <property type="entry name" value="RIBOSOMAL_L5"/>
    <property type="match status" value="1"/>
</dbReference>
<feature type="region of interest" description="Disordered" evidence="18">
    <location>
        <begin position="15"/>
        <end position="36"/>
    </location>
</feature>
<evidence type="ECO:0000256" key="16">
    <source>
        <dbReference type="ARBA" id="ARBA00023274"/>
    </source>
</evidence>
<dbReference type="Pfam" id="PF00281">
    <property type="entry name" value="Ribosomal_L5"/>
    <property type="match status" value="1"/>
</dbReference>
<evidence type="ECO:0000256" key="7">
    <source>
        <dbReference type="ARBA" id="ARBA00022692"/>
    </source>
</evidence>
<protein>
    <recommendedName>
        <fullName evidence="25">Cytokinin riboside 5'-monophosphate phosphoribohydrolase</fullName>
    </recommendedName>
</protein>
<dbReference type="Gene3D" id="3.40.190.80">
    <property type="match status" value="1"/>
</dbReference>
<name>A0A813WX23_9BILA</name>
<keyword evidence="13 19" id="KW-1133">Transmembrane helix</keyword>
<proteinExistence type="inferred from homology"/>
<keyword evidence="7 19" id="KW-0812">Transmembrane</keyword>
<evidence type="ECO:0000256" key="5">
    <source>
        <dbReference type="ARBA" id="ARBA00009759"/>
    </source>
</evidence>
<dbReference type="Gene3D" id="4.10.460.10">
    <property type="entry name" value="Inositol Polyphosphate 1-phosphatase, domain 1"/>
    <property type="match status" value="1"/>
</dbReference>
<dbReference type="GO" id="GO:0046872">
    <property type="term" value="F:metal ion binding"/>
    <property type="evidence" value="ECO:0007669"/>
    <property type="project" value="UniProtKB-KW"/>
</dbReference>
<dbReference type="Pfam" id="PF00673">
    <property type="entry name" value="Ribosomal_L5_C"/>
    <property type="match status" value="1"/>
</dbReference>
<evidence type="ECO:0000256" key="9">
    <source>
        <dbReference type="ARBA" id="ARBA00022730"/>
    </source>
</evidence>
<keyword evidence="12" id="KW-0689">Ribosomal protein</keyword>
<dbReference type="InterPro" id="IPR000760">
    <property type="entry name" value="Inositol_monophosphatase-like"/>
</dbReference>
<dbReference type="NCBIfam" id="TIGR00730">
    <property type="entry name" value="Rossman fold protein, TIGR00730 family"/>
    <property type="match status" value="1"/>
</dbReference>
<dbReference type="NCBIfam" id="NF003258">
    <property type="entry name" value="PRK04219.1"/>
    <property type="match status" value="1"/>
</dbReference>
<dbReference type="OrthoDB" id="9977309at2759"/>
<dbReference type="GO" id="GO:0016020">
    <property type="term" value="C:membrane"/>
    <property type="evidence" value="ECO:0007669"/>
    <property type="project" value="UniProtKB-SubCell"/>
</dbReference>
<feature type="binding site" evidence="17">
    <location>
        <position position="801"/>
    </location>
    <ligand>
        <name>Mg(2+)</name>
        <dbReference type="ChEBI" id="CHEBI:18420"/>
        <label>1</label>
        <note>catalytic</note>
    </ligand>
</feature>
<dbReference type="PANTHER" id="PTHR11994">
    <property type="entry name" value="60S RIBOSOMAL PROTEIN L11-RELATED"/>
    <property type="match status" value="1"/>
</dbReference>
<dbReference type="EMBL" id="CAJOBC010001010">
    <property type="protein sequence ID" value="CAF3647618.1"/>
    <property type="molecule type" value="Genomic_DNA"/>
</dbReference>
<keyword evidence="15" id="KW-0539">Nucleus</keyword>
<dbReference type="GO" id="GO:0005737">
    <property type="term" value="C:cytoplasm"/>
    <property type="evidence" value="ECO:0007669"/>
    <property type="project" value="UniProtKB-SubCell"/>
</dbReference>
<dbReference type="Gene3D" id="3.40.50.450">
    <property type="match status" value="1"/>
</dbReference>
<dbReference type="InterPro" id="IPR005269">
    <property type="entry name" value="LOG"/>
</dbReference>
<evidence type="ECO:0000256" key="14">
    <source>
        <dbReference type="ARBA" id="ARBA00023136"/>
    </source>
</evidence>
<evidence type="ECO:0000259" key="20">
    <source>
        <dbReference type="Pfam" id="PF00281"/>
    </source>
</evidence>
<evidence type="ECO:0000256" key="10">
    <source>
        <dbReference type="ARBA" id="ARBA00022842"/>
    </source>
</evidence>
<evidence type="ECO:0008006" key="25">
    <source>
        <dbReference type="Google" id="ProtNLM"/>
    </source>
</evidence>
<evidence type="ECO:0000256" key="4">
    <source>
        <dbReference type="ARBA" id="ARBA00008553"/>
    </source>
</evidence>
<evidence type="ECO:0000256" key="17">
    <source>
        <dbReference type="PIRSR" id="PIRSR600760-2"/>
    </source>
</evidence>
<keyword evidence="11" id="KW-0694">RNA-binding</keyword>
<dbReference type="Gene3D" id="3.30.1440.10">
    <property type="match status" value="1"/>
</dbReference>
<dbReference type="FunFam" id="3.30.1440.10:FF:000004">
    <property type="entry name" value="60S ribosomal protein L11, putative"/>
    <property type="match status" value="1"/>
</dbReference>
<evidence type="ECO:0000256" key="6">
    <source>
        <dbReference type="ARBA" id="ARBA00022490"/>
    </source>
</evidence>
<keyword evidence="9" id="KW-0699">rRNA-binding</keyword>
<dbReference type="Gene3D" id="3.30.540.10">
    <property type="entry name" value="Fructose-1,6-Bisphosphatase, subunit A, domain 1"/>
    <property type="match status" value="1"/>
</dbReference>
<dbReference type="GO" id="GO:0016787">
    <property type="term" value="F:hydrolase activity"/>
    <property type="evidence" value="ECO:0007669"/>
    <property type="project" value="InterPro"/>
</dbReference>
<feature type="compositionally biased region" description="Low complexity" evidence="18">
    <location>
        <begin position="15"/>
        <end position="27"/>
    </location>
</feature>
<comment type="similarity">
    <text evidence="4">Belongs to the universal ribosomal protein uL5 family.</text>
</comment>
<dbReference type="SUPFAM" id="SSF56655">
    <property type="entry name" value="Carbohydrate phosphatase"/>
    <property type="match status" value="1"/>
</dbReference>
<evidence type="ECO:0000256" key="3">
    <source>
        <dbReference type="ARBA" id="ARBA00004496"/>
    </source>
</evidence>
<reference evidence="22" key="1">
    <citation type="submission" date="2021-02" db="EMBL/GenBank/DDBJ databases">
        <authorList>
            <person name="Nowell W R."/>
        </authorList>
    </citation>
    <scope>NUCLEOTIDE SEQUENCE</scope>
</reference>
<evidence type="ECO:0000256" key="18">
    <source>
        <dbReference type="SAM" id="MobiDB-lite"/>
    </source>
</evidence>
<comment type="similarity">
    <text evidence="5">Belongs to the inositol monophosphatase superfamily.</text>
</comment>
<evidence type="ECO:0000256" key="1">
    <source>
        <dbReference type="ARBA" id="ARBA00004123"/>
    </source>
</evidence>
<dbReference type="InterPro" id="IPR031309">
    <property type="entry name" value="Ribosomal_uL5_C"/>
</dbReference>
<dbReference type="InterPro" id="IPR002132">
    <property type="entry name" value="Ribosomal_uL5"/>
</dbReference>
<dbReference type="GO" id="GO:0005634">
    <property type="term" value="C:nucleus"/>
    <property type="evidence" value="ECO:0007669"/>
    <property type="project" value="UniProtKB-SubCell"/>
</dbReference>
<feature type="binding site" evidence="17">
    <location>
        <position position="576"/>
    </location>
    <ligand>
        <name>Mg(2+)</name>
        <dbReference type="ChEBI" id="CHEBI:18420"/>
        <label>1</label>
        <note>catalytic</note>
    </ligand>
</feature>
<sequence length="899" mass="101459">MPAKKGIVAAGATTTSGATKTGSTATGRVKKGGKDKTKNVMRDLRIRKLCLNICVGESGDRLTRASKVLEQLTGQTPVFSKARYTVRSFGIRRNEKIGVFATVRGEKAKEILEKGLKVKEYELHKGNFSEMGNFGFGIQEHIDLGIKYDPSIGIYGMDFYVVMGRAGFDIAYRKHKKSRVGASHRITRDEAIKWFQQTYEGVIMPGGKVKSKTGKFSIWASRLLFSGVFLLNTLNSALAIVCVVGRYRQCLDFSMTVHFYHFLASWYYNGYIPWTFDWYMTQFLCVVIMTILAEQLSKIYELRSIQLSPSVDIVMNETEEIVLPGDTSKARSIYSRVCVYCASSSVCDKKYYENGRYLGERLAMLGKTIVYGGAKEGVMGALADGALSMNGKVIGYIPNFMITNEIEHIGLTELHRVESMHIRKHSMMMSSDAIIALPGGSGTLEELIEAITWRRLGLIHSLIIIINLDGFYDPLVELLNRMVEERFMTKDCKQLWTVVKTVDETIDILEDAHIMSVPLREFVHRIAYCSEKAACNEKSKHFDVDYKTIADVLIQEVVKYDLKQLYPTLEERIYGEEDGSIQIQDEKFRIDVSGSIEQTLELLQKLFKIKCETMNDLAKLISCKNIATIPKLSFDKIPETTTIDLINVGVWIDPIDGTHQYISGVDGLICPITGINIDGLPTAMVLIGIFDVSTGEAIIGIVNKVFHQKLSDNSWQGLVYWGTSYQKKNYNNISEVHQQLTNKEPQKRTIIYGTVNNHSFTNLFNDWNKIDVAACGNKLMCVALKQANIYILTKSSAFFWDLCAPHAIIKSMNGQVIDLQKAVDQYELLKTSTTQSVLNMTDVDWLKYQLVYNKILSKKFKPTECLIVPFIAYSNIKDLQDTLEILAKNKNLIQPEEEK</sequence>
<evidence type="ECO:0000256" key="11">
    <source>
        <dbReference type="ARBA" id="ARBA00022884"/>
    </source>
</evidence>
<evidence type="ECO:0000313" key="22">
    <source>
        <dbReference type="EMBL" id="CAF0859975.1"/>
    </source>
</evidence>
<keyword evidence="14 19" id="KW-0472">Membrane</keyword>
<feature type="binding site" evidence="17">
    <location>
        <position position="655"/>
    </location>
    <ligand>
        <name>Mg(2+)</name>
        <dbReference type="ChEBI" id="CHEBI:18420"/>
        <label>1</label>
        <note>catalytic</note>
    </ligand>
</feature>
<dbReference type="InterPro" id="IPR019185">
    <property type="entry name" value="Integral_membrane_SYS1-rel"/>
</dbReference>
<organism evidence="22 24">
    <name type="scientific">Didymodactylos carnosus</name>
    <dbReference type="NCBI Taxonomy" id="1234261"/>
    <lineage>
        <taxon>Eukaryota</taxon>
        <taxon>Metazoa</taxon>
        <taxon>Spiralia</taxon>
        <taxon>Gnathifera</taxon>
        <taxon>Rotifera</taxon>
        <taxon>Eurotatoria</taxon>
        <taxon>Bdelloidea</taxon>
        <taxon>Philodinida</taxon>
        <taxon>Philodinidae</taxon>
        <taxon>Didymodactylos</taxon>
    </lineage>
</organism>
<accession>A0A813WX23</accession>
<dbReference type="SUPFAM" id="SSF55282">
    <property type="entry name" value="RL5-like"/>
    <property type="match status" value="1"/>
</dbReference>
<evidence type="ECO:0000313" key="24">
    <source>
        <dbReference type="Proteomes" id="UP000663829"/>
    </source>
</evidence>
<comment type="subcellular location">
    <subcellularLocation>
        <location evidence="3">Cytoplasm</location>
    </subcellularLocation>
    <subcellularLocation>
        <location evidence="2">Membrane</location>
        <topology evidence="2">Multi-pass membrane protein</topology>
    </subcellularLocation>
    <subcellularLocation>
        <location evidence="1">Nucleus</location>
    </subcellularLocation>
</comment>
<dbReference type="InterPro" id="IPR020929">
    <property type="entry name" value="Ribosomal_uL5_CS"/>
</dbReference>
<feature type="transmembrane region" description="Helical" evidence="19">
    <location>
        <begin position="223"/>
        <end position="244"/>
    </location>
</feature>
<keyword evidence="16" id="KW-0687">Ribonucleoprotein</keyword>
<keyword evidence="10 17" id="KW-0460">Magnesium</keyword>
<comment type="caution">
    <text evidence="22">The sequence shown here is derived from an EMBL/GenBank/DDBJ whole genome shotgun (WGS) entry which is preliminary data.</text>
</comment>
<dbReference type="GO" id="GO:0005840">
    <property type="term" value="C:ribosome"/>
    <property type="evidence" value="ECO:0007669"/>
    <property type="project" value="UniProtKB-KW"/>
</dbReference>
<dbReference type="EMBL" id="CAJNOQ010001010">
    <property type="protein sequence ID" value="CAF0859975.1"/>
    <property type="molecule type" value="Genomic_DNA"/>
</dbReference>
<dbReference type="InterPro" id="IPR044897">
    <property type="entry name" value="INPP1_dom_1"/>
</dbReference>
<dbReference type="AlphaFoldDB" id="A0A813WX23"/>
<dbReference type="InterPro" id="IPR057266">
    <property type="entry name" value="Ribosomal_uL5_euk/arc-type"/>
</dbReference>
<evidence type="ECO:0000256" key="15">
    <source>
        <dbReference type="ARBA" id="ARBA00023242"/>
    </source>
</evidence>
<evidence type="ECO:0000256" key="19">
    <source>
        <dbReference type="SAM" id="Phobius"/>
    </source>
</evidence>
<evidence type="ECO:0000259" key="21">
    <source>
        <dbReference type="Pfam" id="PF00673"/>
    </source>
</evidence>
<comment type="cofactor">
    <cofactor evidence="17">
        <name>Mg(2+)</name>
        <dbReference type="ChEBI" id="CHEBI:18420"/>
    </cofactor>
</comment>
<evidence type="ECO:0000256" key="12">
    <source>
        <dbReference type="ARBA" id="ARBA00022980"/>
    </source>
</evidence>
<dbReference type="Pfam" id="PF00459">
    <property type="entry name" value="Inositol_P"/>
    <property type="match status" value="1"/>
</dbReference>
<dbReference type="GO" id="GO:0003735">
    <property type="term" value="F:structural constituent of ribosome"/>
    <property type="evidence" value="ECO:0007669"/>
    <property type="project" value="InterPro"/>
</dbReference>
<dbReference type="InterPro" id="IPR031310">
    <property type="entry name" value="Ribosomal_uL5_N"/>
</dbReference>